<dbReference type="EMBL" id="JAHRHJ020000011">
    <property type="protein sequence ID" value="KAH9296679.1"/>
    <property type="molecule type" value="Genomic_DNA"/>
</dbReference>
<dbReference type="AlphaFoldDB" id="A0AA38F8P3"/>
<evidence type="ECO:0000313" key="2">
    <source>
        <dbReference type="EMBL" id="KAH9296679.1"/>
    </source>
</evidence>
<accession>A0AA38F8P3</accession>
<evidence type="ECO:0000313" key="3">
    <source>
        <dbReference type="Proteomes" id="UP000824469"/>
    </source>
</evidence>
<sequence>MRVLPTYNPDTDTLEYMYVVPKVVKPENEMLPTDYDVTSLQMDLKEMKPSEKINVSKRNNDVVYTTLLKAERENNKLNNKIQKLEVDLENEKAKGKVVVNKTGELERKIKSSTSMTAVALNEQAQVELEDVKKNLQETTSKNNRLQKTLGELKEVVKEEKEKVKKWEQSLGIGERKKEIESSNIKLSGFHKKALINMTDNVWGKINQKIDDLIRLFEFMTDLQRIFDKLHEYVTGSRKVMALREDTTKKILEAIYKFSDTELASRGIQNRFDASIKVSSIIQKCVMLGEAHELLNKCQRMLQELHGKVHEFTNLGFPMPFDNTCQFIKKDAFQKKMKEKMTQEKDQIPEKLDEKKKIDSVKPLITLSVSLHSTVKESSTISYELLTKLHVSHSDLQQISIPTDEEWSMLQKMI</sequence>
<comment type="caution">
    <text evidence="2">The sequence shown here is derived from an EMBL/GenBank/DDBJ whole genome shotgun (WGS) entry which is preliminary data.</text>
</comment>
<dbReference type="SUPFAM" id="SSF57997">
    <property type="entry name" value="Tropomyosin"/>
    <property type="match status" value="1"/>
</dbReference>
<feature type="coiled-coil region" evidence="1">
    <location>
        <begin position="67"/>
        <end position="94"/>
    </location>
</feature>
<proteinExistence type="predicted"/>
<gene>
    <name evidence="2" type="ORF">KI387_044259</name>
</gene>
<evidence type="ECO:0000256" key="1">
    <source>
        <dbReference type="SAM" id="Coils"/>
    </source>
</evidence>
<protein>
    <submittedName>
        <fullName evidence="2">Uncharacterized protein</fullName>
    </submittedName>
</protein>
<reference evidence="2 3" key="1">
    <citation type="journal article" date="2021" name="Nat. Plants">
        <title>The Taxus genome provides insights into paclitaxel biosynthesis.</title>
        <authorList>
            <person name="Xiong X."/>
            <person name="Gou J."/>
            <person name="Liao Q."/>
            <person name="Li Y."/>
            <person name="Zhou Q."/>
            <person name="Bi G."/>
            <person name="Li C."/>
            <person name="Du R."/>
            <person name="Wang X."/>
            <person name="Sun T."/>
            <person name="Guo L."/>
            <person name="Liang H."/>
            <person name="Lu P."/>
            <person name="Wu Y."/>
            <person name="Zhang Z."/>
            <person name="Ro D.K."/>
            <person name="Shang Y."/>
            <person name="Huang S."/>
            <person name="Yan J."/>
        </authorList>
    </citation>
    <scope>NUCLEOTIDE SEQUENCE [LARGE SCALE GENOMIC DNA]</scope>
    <source>
        <strain evidence="2">Ta-2019</strain>
    </source>
</reference>
<dbReference type="Proteomes" id="UP000824469">
    <property type="component" value="Unassembled WGS sequence"/>
</dbReference>
<feature type="coiled-coil region" evidence="1">
    <location>
        <begin position="121"/>
        <end position="169"/>
    </location>
</feature>
<organism evidence="2 3">
    <name type="scientific">Taxus chinensis</name>
    <name type="common">Chinese yew</name>
    <name type="synonym">Taxus wallichiana var. chinensis</name>
    <dbReference type="NCBI Taxonomy" id="29808"/>
    <lineage>
        <taxon>Eukaryota</taxon>
        <taxon>Viridiplantae</taxon>
        <taxon>Streptophyta</taxon>
        <taxon>Embryophyta</taxon>
        <taxon>Tracheophyta</taxon>
        <taxon>Spermatophyta</taxon>
        <taxon>Pinopsida</taxon>
        <taxon>Pinidae</taxon>
        <taxon>Conifers II</taxon>
        <taxon>Cupressales</taxon>
        <taxon>Taxaceae</taxon>
        <taxon>Taxus</taxon>
    </lineage>
</organism>
<keyword evidence="1" id="KW-0175">Coiled coil</keyword>
<keyword evidence="3" id="KW-1185">Reference proteome</keyword>
<name>A0AA38F8P3_TAXCH</name>